<organism evidence="2 3">
    <name type="scientific">Piedraia hortae CBS 480.64</name>
    <dbReference type="NCBI Taxonomy" id="1314780"/>
    <lineage>
        <taxon>Eukaryota</taxon>
        <taxon>Fungi</taxon>
        <taxon>Dikarya</taxon>
        <taxon>Ascomycota</taxon>
        <taxon>Pezizomycotina</taxon>
        <taxon>Dothideomycetes</taxon>
        <taxon>Dothideomycetidae</taxon>
        <taxon>Capnodiales</taxon>
        <taxon>Piedraiaceae</taxon>
        <taxon>Piedraia</taxon>
    </lineage>
</organism>
<dbReference type="AlphaFoldDB" id="A0A6A7C8X3"/>
<evidence type="ECO:0000256" key="1">
    <source>
        <dbReference type="SAM" id="MobiDB-lite"/>
    </source>
</evidence>
<evidence type="ECO:0000313" key="2">
    <source>
        <dbReference type="EMBL" id="KAF2863863.1"/>
    </source>
</evidence>
<sequence length="470" mass="50839">MASAPVHQDHYRFNFAQATTGTGIANKKVGVDQSDNSSVDSEHDDNAGEEEADASALSGADQDWNLAGLSPNVFGSFEDGLGLHGLEEPVLDCRMLEPHLRAEFVALERQQSDGYTGANFDGDFGDFMMGPHLNPINDSAPSKEFRLEDMIHTGALYDDDTGDDELQGQEDRAPLEPFPLHGEVQEFLPHLIDAPFTGYIHDSDLGECESDDGTPGAPMVAEANLAGGNTTEDEDEVDRWARCGDLVKGEAQPTGVDSKLARPKSVQRRSAVVEPARMSFEAGVSRGIVSSQYGDDFIALKPPSSPSNEQASFWHQQCGSNSCVASPNSRVTYAIVTPSRDFRDRPFTAQSTLSTSFDSHPAAFGIVSSRRASDPCRGGLFGSPQPGMAASPSPLPFTDTLMQILDVPSTECADDHADDVEGSMAHLVNRPDLLLAFSRNQHRVTQRSSMPSSPIGANSRRRRTRRPKRS</sequence>
<feature type="compositionally biased region" description="Polar residues" evidence="1">
    <location>
        <begin position="446"/>
        <end position="456"/>
    </location>
</feature>
<feature type="region of interest" description="Disordered" evidence="1">
    <location>
        <begin position="24"/>
        <end position="57"/>
    </location>
</feature>
<dbReference type="EMBL" id="MU005959">
    <property type="protein sequence ID" value="KAF2863863.1"/>
    <property type="molecule type" value="Genomic_DNA"/>
</dbReference>
<evidence type="ECO:0000313" key="3">
    <source>
        <dbReference type="Proteomes" id="UP000799421"/>
    </source>
</evidence>
<protein>
    <submittedName>
        <fullName evidence="2">Uncharacterized protein</fullName>
    </submittedName>
</protein>
<dbReference type="OrthoDB" id="5399183at2759"/>
<keyword evidence="3" id="KW-1185">Reference proteome</keyword>
<feature type="compositionally biased region" description="Basic residues" evidence="1">
    <location>
        <begin position="459"/>
        <end position="470"/>
    </location>
</feature>
<dbReference type="Proteomes" id="UP000799421">
    <property type="component" value="Unassembled WGS sequence"/>
</dbReference>
<gene>
    <name evidence="2" type="ORF">K470DRAFT_261846</name>
</gene>
<name>A0A6A7C8X3_9PEZI</name>
<accession>A0A6A7C8X3</accession>
<feature type="region of interest" description="Disordered" evidence="1">
    <location>
        <begin position="442"/>
        <end position="470"/>
    </location>
</feature>
<reference evidence="2" key="1">
    <citation type="journal article" date="2020" name="Stud. Mycol.">
        <title>101 Dothideomycetes genomes: a test case for predicting lifestyles and emergence of pathogens.</title>
        <authorList>
            <person name="Haridas S."/>
            <person name="Albert R."/>
            <person name="Binder M."/>
            <person name="Bloem J."/>
            <person name="Labutti K."/>
            <person name="Salamov A."/>
            <person name="Andreopoulos B."/>
            <person name="Baker S."/>
            <person name="Barry K."/>
            <person name="Bills G."/>
            <person name="Bluhm B."/>
            <person name="Cannon C."/>
            <person name="Castanera R."/>
            <person name="Culley D."/>
            <person name="Daum C."/>
            <person name="Ezra D."/>
            <person name="Gonzalez J."/>
            <person name="Henrissat B."/>
            <person name="Kuo A."/>
            <person name="Liang C."/>
            <person name="Lipzen A."/>
            <person name="Lutzoni F."/>
            <person name="Magnuson J."/>
            <person name="Mondo S."/>
            <person name="Nolan M."/>
            <person name="Ohm R."/>
            <person name="Pangilinan J."/>
            <person name="Park H.-J."/>
            <person name="Ramirez L."/>
            <person name="Alfaro M."/>
            <person name="Sun H."/>
            <person name="Tritt A."/>
            <person name="Yoshinaga Y."/>
            <person name="Zwiers L.-H."/>
            <person name="Turgeon B."/>
            <person name="Goodwin S."/>
            <person name="Spatafora J."/>
            <person name="Crous P."/>
            <person name="Grigoriev I."/>
        </authorList>
    </citation>
    <scope>NUCLEOTIDE SEQUENCE</scope>
    <source>
        <strain evidence="2">CBS 480.64</strain>
    </source>
</reference>
<proteinExistence type="predicted"/>